<protein>
    <submittedName>
        <fullName evidence="2">Uncharacterized protein</fullName>
    </submittedName>
</protein>
<reference evidence="2 3" key="1">
    <citation type="journal article" date="2016" name="Nat. Commun.">
        <title>Ectomycorrhizal ecology is imprinted in the genome of the dominant symbiotic fungus Cenococcum geophilum.</title>
        <authorList>
            <consortium name="DOE Joint Genome Institute"/>
            <person name="Peter M."/>
            <person name="Kohler A."/>
            <person name="Ohm R.A."/>
            <person name="Kuo A."/>
            <person name="Krutzmann J."/>
            <person name="Morin E."/>
            <person name="Arend M."/>
            <person name="Barry K.W."/>
            <person name="Binder M."/>
            <person name="Choi C."/>
            <person name="Clum A."/>
            <person name="Copeland A."/>
            <person name="Grisel N."/>
            <person name="Haridas S."/>
            <person name="Kipfer T."/>
            <person name="LaButti K."/>
            <person name="Lindquist E."/>
            <person name="Lipzen A."/>
            <person name="Maire R."/>
            <person name="Meier B."/>
            <person name="Mihaltcheva S."/>
            <person name="Molinier V."/>
            <person name="Murat C."/>
            <person name="Poggeler S."/>
            <person name="Quandt C.A."/>
            <person name="Sperisen C."/>
            <person name="Tritt A."/>
            <person name="Tisserant E."/>
            <person name="Crous P.W."/>
            <person name="Henrissat B."/>
            <person name="Nehls U."/>
            <person name="Egli S."/>
            <person name="Spatafora J.W."/>
            <person name="Grigoriev I.V."/>
            <person name="Martin F.M."/>
        </authorList>
    </citation>
    <scope>NUCLEOTIDE SEQUENCE [LARGE SCALE GENOMIC DNA]</scope>
    <source>
        <strain evidence="2 3">CBS 459.81</strain>
    </source>
</reference>
<proteinExistence type="predicted"/>
<sequence length="101" mass="11460">MAPRKHSATGPTYARKTRSQNHIAINRARRYEDDFPAEPRPATRSRSRRKRTASPKEPSPKPKKTTAQKRRPKAQLTVAGVAKVTKSRKKSGAKEWRGTKK</sequence>
<accession>A0A8E2JED6</accession>
<feature type="compositionally biased region" description="Basic and acidic residues" evidence="1">
    <location>
        <begin position="92"/>
        <end position="101"/>
    </location>
</feature>
<dbReference type="AlphaFoldDB" id="A0A8E2JED6"/>
<evidence type="ECO:0000313" key="3">
    <source>
        <dbReference type="Proteomes" id="UP000250266"/>
    </source>
</evidence>
<keyword evidence="3" id="KW-1185">Reference proteome</keyword>
<feature type="compositionally biased region" description="Basic residues" evidence="1">
    <location>
        <begin position="61"/>
        <end position="73"/>
    </location>
</feature>
<dbReference type="EMBL" id="KV745012">
    <property type="protein sequence ID" value="OCK79307.1"/>
    <property type="molecule type" value="Genomic_DNA"/>
</dbReference>
<name>A0A8E2JED6_9PEZI</name>
<dbReference type="Proteomes" id="UP000250266">
    <property type="component" value="Unassembled WGS sequence"/>
</dbReference>
<feature type="region of interest" description="Disordered" evidence="1">
    <location>
        <begin position="1"/>
        <end position="101"/>
    </location>
</feature>
<evidence type="ECO:0000256" key="1">
    <source>
        <dbReference type="SAM" id="MobiDB-lite"/>
    </source>
</evidence>
<feature type="compositionally biased region" description="Basic residues" evidence="1">
    <location>
        <begin position="43"/>
        <end position="53"/>
    </location>
</feature>
<organism evidence="2 3">
    <name type="scientific">Lepidopterella palustris CBS 459.81</name>
    <dbReference type="NCBI Taxonomy" id="1314670"/>
    <lineage>
        <taxon>Eukaryota</taxon>
        <taxon>Fungi</taxon>
        <taxon>Dikarya</taxon>
        <taxon>Ascomycota</taxon>
        <taxon>Pezizomycotina</taxon>
        <taxon>Dothideomycetes</taxon>
        <taxon>Pleosporomycetidae</taxon>
        <taxon>Mytilinidiales</taxon>
        <taxon>Argynnaceae</taxon>
        <taxon>Lepidopterella</taxon>
    </lineage>
</organism>
<evidence type="ECO:0000313" key="2">
    <source>
        <dbReference type="EMBL" id="OCK79307.1"/>
    </source>
</evidence>
<gene>
    <name evidence="2" type="ORF">K432DRAFT_405709</name>
</gene>